<reference evidence="1 2" key="1">
    <citation type="submission" date="2014-12" db="EMBL/GenBank/DDBJ databases">
        <title>Genome assembly of Enhygromyxa salina DSM 15201.</title>
        <authorList>
            <person name="Sharma G."/>
            <person name="Subramanian S."/>
        </authorList>
    </citation>
    <scope>NUCLEOTIDE SEQUENCE [LARGE SCALE GENOMIC DNA]</scope>
    <source>
        <strain evidence="1 2">DSM 15201</strain>
    </source>
</reference>
<dbReference type="RefSeq" id="WP_146660083.1">
    <property type="nucleotide sequence ID" value="NZ_JMCC02000059.1"/>
</dbReference>
<evidence type="ECO:0000313" key="2">
    <source>
        <dbReference type="Proteomes" id="UP000031599"/>
    </source>
</evidence>
<protein>
    <submittedName>
        <fullName evidence="1">Uncharacterized protein</fullName>
    </submittedName>
</protein>
<dbReference type="EMBL" id="JMCC02000059">
    <property type="protein sequence ID" value="KIG15189.1"/>
    <property type="molecule type" value="Genomic_DNA"/>
</dbReference>
<sequence length="141" mass="15258">MSTDPEYFAGLFGTAKEDELVFELYGIPVLVPRDRVAIPDRYASAQATFAEAETLYADRNYAAAGARFVAAAEQFSVDDDSPWAAELEATLEYTCKNAVLAMWMADDPSSARALADGASDPACRRGAAQQVEEVLDPHTDL</sequence>
<dbReference type="AlphaFoldDB" id="A0A0C1ZBU1"/>
<evidence type="ECO:0000313" key="1">
    <source>
        <dbReference type="EMBL" id="KIG15189.1"/>
    </source>
</evidence>
<gene>
    <name evidence="1" type="ORF">DB30_05889</name>
</gene>
<proteinExistence type="predicted"/>
<name>A0A0C1ZBU1_9BACT</name>
<comment type="caution">
    <text evidence="1">The sequence shown here is derived from an EMBL/GenBank/DDBJ whole genome shotgun (WGS) entry which is preliminary data.</text>
</comment>
<organism evidence="1 2">
    <name type="scientific">Enhygromyxa salina</name>
    <dbReference type="NCBI Taxonomy" id="215803"/>
    <lineage>
        <taxon>Bacteria</taxon>
        <taxon>Pseudomonadati</taxon>
        <taxon>Myxococcota</taxon>
        <taxon>Polyangia</taxon>
        <taxon>Nannocystales</taxon>
        <taxon>Nannocystaceae</taxon>
        <taxon>Enhygromyxa</taxon>
    </lineage>
</organism>
<dbReference type="Proteomes" id="UP000031599">
    <property type="component" value="Unassembled WGS sequence"/>
</dbReference>
<accession>A0A0C1ZBU1</accession>